<reference evidence="2" key="1">
    <citation type="submission" date="2016-11" db="UniProtKB">
        <authorList>
            <consortium name="WormBaseParasite"/>
        </authorList>
    </citation>
    <scope>IDENTIFICATION</scope>
</reference>
<keyword evidence="1" id="KW-1185">Reference proteome</keyword>
<sequence length="92" mass="9871">MGAYPFDSSDYAGSFDPIYDQVGSFCVLWEAPEMSIPLPTASTTRQMAAAKILIAGCESPISRVKAASSVLIDSLPFSSVLAQIPLKTKRRT</sequence>
<dbReference type="AlphaFoldDB" id="A0A1I7Y443"/>
<evidence type="ECO:0000313" key="2">
    <source>
        <dbReference type="WBParaSite" id="L893_g12415.t1"/>
    </source>
</evidence>
<accession>A0A1I7Y443</accession>
<evidence type="ECO:0000313" key="1">
    <source>
        <dbReference type="Proteomes" id="UP000095287"/>
    </source>
</evidence>
<dbReference type="WBParaSite" id="L893_g12415.t1">
    <property type="protein sequence ID" value="L893_g12415.t1"/>
    <property type="gene ID" value="L893_g12415"/>
</dbReference>
<proteinExistence type="predicted"/>
<name>A0A1I7Y443_9BILA</name>
<organism evidence="1 2">
    <name type="scientific">Steinernema glaseri</name>
    <dbReference type="NCBI Taxonomy" id="37863"/>
    <lineage>
        <taxon>Eukaryota</taxon>
        <taxon>Metazoa</taxon>
        <taxon>Ecdysozoa</taxon>
        <taxon>Nematoda</taxon>
        <taxon>Chromadorea</taxon>
        <taxon>Rhabditida</taxon>
        <taxon>Tylenchina</taxon>
        <taxon>Panagrolaimomorpha</taxon>
        <taxon>Strongyloidoidea</taxon>
        <taxon>Steinernematidae</taxon>
        <taxon>Steinernema</taxon>
    </lineage>
</organism>
<protein>
    <submittedName>
        <fullName evidence="2">Uncharacterized protein</fullName>
    </submittedName>
</protein>
<dbReference type="Proteomes" id="UP000095287">
    <property type="component" value="Unplaced"/>
</dbReference>